<comment type="similarity">
    <text evidence="5">Belongs to the HIPP family.</text>
</comment>
<keyword evidence="4" id="KW-0636">Prenylation</keyword>
<feature type="domain" description="HMA" evidence="7">
    <location>
        <begin position="16"/>
        <end position="79"/>
    </location>
</feature>
<evidence type="ECO:0000259" key="7">
    <source>
        <dbReference type="PROSITE" id="PS50846"/>
    </source>
</evidence>
<feature type="compositionally biased region" description="Low complexity" evidence="6">
    <location>
        <begin position="140"/>
        <end position="149"/>
    </location>
</feature>
<protein>
    <recommendedName>
        <fullName evidence="7">HMA domain-containing protein</fullName>
    </recommendedName>
</protein>
<dbReference type="EMBL" id="JBJKBG010000011">
    <property type="protein sequence ID" value="KAL3717585.1"/>
    <property type="molecule type" value="Genomic_DNA"/>
</dbReference>
<feature type="compositionally biased region" description="Basic and acidic residues" evidence="6">
    <location>
        <begin position="82"/>
        <end position="120"/>
    </location>
</feature>
<feature type="region of interest" description="Disordered" evidence="6">
    <location>
        <begin position="71"/>
        <end position="199"/>
    </location>
</feature>
<dbReference type="PROSITE" id="PS50846">
    <property type="entry name" value="HMA_2"/>
    <property type="match status" value="1"/>
</dbReference>
<dbReference type="InterPro" id="IPR006121">
    <property type="entry name" value="HMA_dom"/>
</dbReference>
<keyword evidence="3" id="KW-0449">Lipoprotein</keyword>
<dbReference type="Pfam" id="PF00403">
    <property type="entry name" value="HMA"/>
    <property type="match status" value="1"/>
</dbReference>
<accession>A0ABD3IUD8</accession>
<dbReference type="PANTHER" id="PTHR45868:SF80">
    <property type="entry name" value="F15K9.8-RELATED"/>
    <property type="match status" value="1"/>
</dbReference>
<dbReference type="Proteomes" id="UP001634007">
    <property type="component" value="Unassembled WGS sequence"/>
</dbReference>
<evidence type="ECO:0000256" key="4">
    <source>
        <dbReference type="ARBA" id="ARBA00023289"/>
    </source>
</evidence>
<comment type="caution">
    <text evidence="8">The sequence shown here is derived from an EMBL/GenBank/DDBJ whole genome shotgun (WGS) entry which is preliminary data.</text>
</comment>
<evidence type="ECO:0000256" key="5">
    <source>
        <dbReference type="ARBA" id="ARBA00024045"/>
    </source>
</evidence>
<proteinExistence type="inferred from homology"/>
<feature type="compositionally biased region" description="Basic residues" evidence="6">
    <location>
        <begin position="154"/>
        <end position="165"/>
    </location>
</feature>
<dbReference type="GO" id="GO:0046872">
    <property type="term" value="F:metal ion binding"/>
    <property type="evidence" value="ECO:0007669"/>
    <property type="project" value="UniProtKB-KW"/>
</dbReference>
<dbReference type="Gene3D" id="3.30.70.100">
    <property type="match status" value="1"/>
</dbReference>
<gene>
    <name evidence="8" type="ORF">ACJRO7_009081</name>
</gene>
<evidence type="ECO:0000256" key="1">
    <source>
        <dbReference type="ARBA" id="ARBA00022481"/>
    </source>
</evidence>
<keyword evidence="1" id="KW-0488">Methylation</keyword>
<dbReference type="FunFam" id="3.30.70.100:FF:000008">
    <property type="entry name" value="Copper transport protein ATOX1"/>
    <property type="match status" value="1"/>
</dbReference>
<reference evidence="8 9" key="1">
    <citation type="submission" date="2024-11" db="EMBL/GenBank/DDBJ databases">
        <title>Chromosome-level genome assembly of Eucalyptus globulus Labill. provides insights into its genome evolution.</title>
        <authorList>
            <person name="Li X."/>
        </authorList>
    </citation>
    <scope>NUCLEOTIDE SEQUENCE [LARGE SCALE GENOMIC DNA]</scope>
    <source>
        <strain evidence="8">CL2024</strain>
        <tissue evidence="8">Fresh tender leaves</tissue>
    </source>
</reference>
<dbReference type="InterPro" id="IPR036163">
    <property type="entry name" value="HMA_dom_sf"/>
</dbReference>
<evidence type="ECO:0000313" key="9">
    <source>
        <dbReference type="Proteomes" id="UP001634007"/>
    </source>
</evidence>
<feature type="compositionally biased region" description="Polar residues" evidence="6">
    <location>
        <begin position="181"/>
        <end position="197"/>
    </location>
</feature>
<evidence type="ECO:0000256" key="3">
    <source>
        <dbReference type="ARBA" id="ARBA00023288"/>
    </source>
</evidence>
<dbReference type="CDD" id="cd00371">
    <property type="entry name" value="HMA"/>
    <property type="match status" value="1"/>
</dbReference>
<evidence type="ECO:0000256" key="2">
    <source>
        <dbReference type="ARBA" id="ARBA00022723"/>
    </source>
</evidence>
<name>A0ABD3IUD8_EUCGL</name>
<feature type="compositionally biased region" description="Acidic residues" evidence="6">
    <location>
        <begin position="121"/>
        <end position="131"/>
    </location>
</feature>
<dbReference type="AlphaFoldDB" id="A0ABD3IUD8"/>
<evidence type="ECO:0000313" key="8">
    <source>
        <dbReference type="EMBL" id="KAL3717585.1"/>
    </source>
</evidence>
<keyword evidence="9" id="KW-1185">Reference proteome</keyword>
<dbReference type="PANTHER" id="PTHR45868">
    <property type="entry name" value="HEAVY METAL-ASSOCIATED ISOPRENYLATED PLANT PROTEIN 33-RELATED"/>
    <property type="match status" value="1"/>
</dbReference>
<keyword evidence="2" id="KW-0479">Metal-binding</keyword>
<dbReference type="SUPFAM" id="SSF55008">
    <property type="entry name" value="HMA, heavy metal-associated domain"/>
    <property type="match status" value="1"/>
</dbReference>
<organism evidence="8 9">
    <name type="scientific">Eucalyptus globulus</name>
    <name type="common">Tasmanian blue gum</name>
    <dbReference type="NCBI Taxonomy" id="34317"/>
    <lineage>
        <taxon>Eukaryota</taxon>
        <taxon>Viridiplantae</taxon>
        <taxon>Streptophyta</taxon>
        <taxon>Embryophyta</taxon>
        <taxon>Tracheophyta</taxon>
        <taxon>Spermatophyta</taxon>
        <taxon>Magnoliopsida</taxon>
        <taxon>eudicotyledons</taxon>
        <taxon>Gunneridae</taxon>
        <taxon>Pentapetalae</taxon>
        <taxon>rosids</taxon>
        <taxon>malvids</taxon>
        <taxon>Myrtales</taxon>
        <taxon>Myrtaceae</taxon>
        <taxon>Myrtoideae</taxon>
        <taxon>Eucalypteae</taxon>
        <taxon>Eucalyptus</taxon>
    </lineage>
</organism>
<sequence length="273" mass="29369">MATKGGGDGMPGGLKYQTWTLKVPIHCEGCSRKVKRVLQSIEGVFMVNIDSQQHKVEVTGDVDSETLIKKLTKSGKQAELWPEQKEKKSGKSKNKDNKQENPKDSEDAGEEASKDVKGGESDEEEEDDDGENHEPENKETGGATKEAGAAGTGGKKKKKKKKNKKKNDGGTDDGAATGNTPGTSSGFTPPMTASVSMNPNPYPIQYPPQAFGMSYNAAYPSPSASYYGASPMHGYSYSHPGSAYTFPPPSDPIRSYVDDDHEYDDDNIGCSIM</sequence>
<evidence type="ECO:0000256" key="6">
    <source>
        <dbReference type="SAM" id="MobiDB-lite"/>
    </source>
</evidence>